<proteinExistence type="predicted"/>
<gene>
    <name evidence="3" type="ORF">HALO32_01261</name>
</gene>
<feature type="compositionally biased region" description="Polar residues" evidence="1">
    <location>
        <begin position="38"/>
        <end position="47"/>
    </location>
</feature>
<dbReference type="EMBL" id="CABVOU010000027">
    <property type="protein sequence ID" value="VVZ95196.1"/>
    <property type="molecule type" value="Genomic_DNA"/>
</dbReference>
<dbReference type="Proteomes" id="UP000326725">
    <property type="component" value="Unassembled WGS sequence"/>
</dbReference>
<evidence type="ECO:0000256" key="1">
    <source>
        <dbReference type="SAM" id="MobiDB-lite"/>
    </source>
</evidence>
<organism evidence="3 4">
    <name type="scientific">Halomonas lysinitropha</name>
    <dbReference type="NCBI Taxonomy" id="2607506"/>
    <lineage>
        <taxon>Bacteria</taxon>
        <taxon>Pseudomonadati</taxon>
        <taxon>Pseudomonadota</taxon>
        <taxon>Gammaproteobacteria</taxon>
        <taxon>Oceanospirillales</taxon>
        <taxon>Halomonadaceae</taxon>
        <taxon>Halomonas</taxon>
    </lineage>
</organism>
<accession>A0A5K1I1B0</accession>
<keyword evidence="2" id="KW-0732">Signal</keyword>
<evidence type="ECO:0000256" key="2">
    <source>
        <dbReference type="SAM" id="SignalP"/>
    </source>
</evidence>
<evidence type="ECO:0000313" key="4">
    <source>
        <dbReference type="Proteomes" id="UP000326725"/>
    </source>
</evidence>
<feature type="chain" id="PRO_5023862706" evidence="2">
    <location>
        <begin position="23"/>
        <end position="88"/>
    </location>
</feature>
<dbReference type="AlphaFoldDB" id="A0A5K1I1B0"/>
<feature type="region of interest" description="Disordered" evidence="1">
    <location>
        <begin position="31"/>
        <end position="71"/>
    </location>
</feature>
<keyword evidence="4" id="KW-1185">Reference proteome</keyword>
<feature type="signal peptide" evidence="2">
    <location>
        <begin position="1"/>
        <end position="22"/>
    </location>
</feature>
<dbReference type="RefSeq" id="WP_151442919.1">
    <property type="nucleotide sequence ID" value="NZ_CABVOU010000027.1"/>
</dbReference>
<sequence length="88" mass="10436">MKTQGFMLAIISLMLSAGPLMAMDSEFQDKRRQALHAETTSSVQQGEGSLERRRERHVNQRGDEQHSQVDSEWEQWELTQEALRYWWR</sequence>
<evidence type="ECO:0000313" key="3">
    <source>
        <dbReference type="EMBL" id="VVZ95196.1"/>
    </source>
</evidence>
<feature type="compositionally biased region" description="Basic and acidic residues" evidence="1">
    <location>
        <begin position="49"/>
        <end position="69"/>
    </location>
</feature>
<reference evidence="3 4" key="1">
    <citation type="submission" date="2019-09" db="EMBL/GenBank/DDBJ databases">
        <authorList>
            <person name="Criscuolo A."/>
        </authorList>
    </citation>
    <scope>NUCLEOTIDE SEQUENCE [LARGE SCALE GENOMIC DNA]</scope>
    <source>
        <strain evidence="4">3(2)</strain>
    </source>
</reference>
<protein>
    <submittedName>
        <fullName evidence="3">Uncharacterized protein</fullName>
    </submittedName>
</protein>
<name>A0A5K1I1B0_9GAMM</name>